<sequence length="544" mass="56420">MVLTRNPALLCAARSLIAATALYAASSAAQAAFPVEETSIAALQAAYLGGKASAVEVVQAHLARIAAYDKQGPLINALITVNPKALEDAAALDAALKQTGKPVGPLHGVPVLIKDNLDAAGMPMTSGFQGWKNYYPPADSPVVAKIKAAGGIIIAKASLSEFARGGGDNINSVVSGYARNPYNTAFATGGSSGGTGAGLAASFGVVGIGTDTGGSVRMPAAHNALAGLRPTVGLVSRSGMVPLNSVRDTAGPMARSVEDMAILLDVIAGIDAEDAATARAKGHIAKSYRAVLKPDALKGARLGVLRQVFTDKVADPRVIAHFDQTIAELRAAGATVIEDFKVEGFEQIPRPPQTQARLKDDLTKFIAKHPGIPFPSVEAIAKSKLLHPLHQAGFDVAVIAKPVAEDAETIEGAANEQRYREIFTKAMDAAKVDALVFPTWAQLPAINGDRNTQLIAEPKPAPNAGPTALGSSLTFVGSSLQWPALSVPSGYLGEGLPVGLQILGRAWDEARIIRYAYAYQQATHYRHAPASVPPLSPAVASLAK</sequence>
<protein>
    <recommendedName>
        <fullName evidence="2">Amidase domain-containing protein</fullName>
    </recommendedName>
</protein>
<gene>
    <name evidence="3" type="ORF">WQQ_37010</name>
</gene>
<dbReference type="PANTHER" id="PTHR42678:SF34">
    <property type="entry name" value="OS04G0183300 PROTEIN"/>
    <property type="match status" value="1"/>
</dbReference>
<name>I8HYI6_9GAMM</name>
<dbReference type="RefSeq" id="WP_007186636.1">
    <property type="nucleotide sequence ID" value="NZ_AKGD01000003.1"/>
</dbReference>
<dbReference type="Proteomes" id="UP000003704">
    <property type="component" value="Unassembled WGS sequence"/>
</dbReference>
<comment type="caution">
    <text evidence="3">The sequence shown here is derived from an EMBL/GenBank/DDBJ whole genome shotgun (WGS) entry which is preliminary data.</text>
</comment>
<dbReference type="AlphaFoldDB" id="I8HYI6"/>
<organism evidence="3 4">
    <name type="scientific">Hydrocarboniphaga effusa AP103</name>
    <dbReference type="NCBI Taxonomy" id="1172194"/>
    <lineage>
        <taxon>Bacteria</taxon>
        <taxon>Pseudomonadati</taxon>
        <taxon>Pseudomonadota</taxon>
        <taxon>Gammaproteobacteria</taxon>
        <taxon>Nevskiales</taxon>
        <taxon>Nevskiaceae</taxon>
        <taxon>Hydrocarboniphaga</taxon>
    </lineage>
</organism>
<evidence type="ECO:0000259" key="2">
    <source>
        <dbReference type="Pfam" id="PF01425"/>
    </source>
</evidence>
<dbReference type="PROSITE" id="PS00571">
    <property type="entry name" value="AMIDASES"/>
    <property type="match status" value="1"/>
</dbReference>
<dbReference type="PANTHER" id="PTHR42678">
    <property type="entry name" value="AMIDASE"/>
    <property type="match status" value="1"/>
</dbReference>
<dbReference type="STRING" id="1172194.WQQ_37010"/>
<feature type="signal peptide" evidence="1">
    <location>
        <begin position="1"/>
        <end position="31"/>
    </location>
</feature>
<proteinExistence type="predicted"/>
<dbReference type="InterPro" id="IPR023631">
    <property type="entry name" value="Amidase_dom"/>
</dbReference>
<reference evidence="3 4" key="1">
    <citation type="journal article" date="2012" name="J. Bacteriol.">
        <title>Genome Sequence of n-Alkane-Degrading Hydrocarboniphaga effusa Strain AP103T (ATCC BAA-332T).</title>
        <authorList>
            <person name="Chang H.K."/>
            <person name="Zylstra G.J."/>
            <person name="Chae J.C."/>
        </authorList>
    </citation>
    <scope>NUCLEOTIDE SEQUENCE [LARGE SCALE GENOMIC DNA]</scope>
    <source>
        <strain evidence="3 4">AP103</strain>
    </source>
</reference>
<evidence type="ECO:0000313" key="3">
    <source>
        <dbReference type="EMBL" id="EIT68506.1"/>
    </source>
</evidence>
<dbReference type="OrthoDB" id="9811471at2"/>
<dbReference type="InterPro" id="IPR020556">
    <property type="entry name" value="Amidase_CS"/>
</dbReference>
<dbReference type="InterPro" id="IPR036928">
    <property type="entry name" value="AS_sf"/>
</dbReference>
<accession>I8HYI6</accession>
<feature type="chain" id="PRO_5003713376" description="Amidase domain-containing protein" evidence="1">
    <location>
        <begin position="32"/>
        <end position="544"/>
    </location>
</feature>
<dbReference type="SUPFAM" id="SSF75304">
    <property type="entry name" value="Amidase signature (AS) enzymes"/>
    <property type="match status" value="1"/>
</dbReference>
<dbReference type="EMBL" id="AKGD01000003">
    <property type="protein sequence ID" value="EIT68506.1"/>
    <property type="molecule type" value="Genomic_DNA"/>
</dbReference>
<dbReference type="PIRSF" id="PIRSF001221">
    <property type="entry name" value="Amidase_fungi"/>
    <property type="match status" value="1"/>
</dbReference>
<evidence type="ECO:0000313" key="4">
    <source>
        <dbReference type="Proteomes" id="UP000003704"/>
    </source>
</evidence>
<dbReference type="Pfam" id="PF01425">
    <property type="entry name" value="Amidase"/>
    <property type="match status" value="1"/>
</dbReference>
<keyword evidence="4" id="KW-1185">Reference proteome</keyword>
<keyword evidence="1" id="KW-0732">Signal</keyword>
<feature type="domain" description="Amidase" evidence="2">
    <location>
        <begin position="56"/>
        <end position="512"/>
    </location>
</feature>
<dbReference type="Gene3D" id="3.90.1300.10">
    <property type="entry name" value="Amidase signature (AS) domain"/>
    <property type="match status" value="1"/>
</dbReference>
<evidence type="ECO:0000256" key="1">
    <source>
        <dbReference type="SAM" id="SignalP"/>
    </source>
</evidence>